<reference evidence="2" key="1">
    <citation type="submission" date="2021-01" db="EMBL/GenBank/DDBJ databases">
        <authorList>
            <person name="Corre E."/>
            <person name="Pelletier E."/>
            <person name="Niang G."/>
            <person name="Scheremetjew M."/>
            <person name="Finn R."/>
            <person name="Kale V."/>
            <person name="Holt S."/>
            <person name="Cochrane G."/>
            <person name="Meng A."/>
            <person name="Brown T."/>
            <person name="Cohen L."/>
        </authorList>
    </citation>
    <scope>NUCLEOTIDE SEQUENCE</scope>
</reference>
<gene>
    <name evidence="2" type="ORF">NSCI0253_LOCUS45399</name>
</gene>
<keyword evidence="1" id="KW-0175">Coiled coil</keyword>
<accession>A0A7S1FKA9</accession>
<feature type="coiled-coil region" evidence="1">
    <location>
        <begin position="137"/>
        <end position="171"/>
    </location>
</feature>
<evidence type="ECO:0000313" key="2">
    <source>
        <dbReference type="EMBL" id="CAD8871042.1"/>
    </source>
</evidence>
<evidence type="ECO:0000256" key="1">
    <source>
        <dbReference type="SAM" id="Coils"/>
    </source>
</evidence>
<dbReference type="AlphaFoldDB" id="A0A7S1FKA9"/>
<dbReference type="EMBL" id="HBFQ01064060">
    <property type="protein sequence ID" value="CAD8871042.1"/>
    <property type="molecule type" value="Transcribed_RNA"/>
</dbReference>
<sequence>MSAGIERHHTDWNRPAINVCGTYNGRLPSRSQSPPWVVKEAIVSSPILFPAVSPQLRETSPLTPVSARVRHFSPSRGDPQRTPTRKSPILGRRIQVEVVDRFRQMADEIREAQQDRTGLLVQGTPTWKSPIVGRRVQVDVVDRSRQLEDELREAQQEREAARTYVATLEHKRDSYKRLLTFARNDLDSVVTQVGHLQSRRAMQRNQRGISDCEELQEARVR</sequence>
<organism evidence="2">
    <name type="scientific">Noctiluca scintillans</name>
    <name type="common">Sea sparkle</name>
    <name type="synonym">Red tide dinoflagellate</name>
    <dbReference type="NCBI Taxonomy" id="2966"/>
    <lineage>
        <taxon>Eukaryota</taxon>
        <taxon>Sar</taxon>
        <taxon>Alveolata</taxon>
        <taxon>Dinophyceae</taxon>
        <taxon>Noctilucales</taxon>
        <taxon>Noctilucaceae</taxon>
        <taxon>Noctiluca</taxon>
    </lineage>
</organism>
<name>A0A7S1FKA9_NOCSC</name>
<proteinExistence type="predicted"/>
<protein>
    <submittedName>
        <fullName evidence="2">Uncharacterized protein</fullName>
    </submittedName>
</protein>